<dbReference type="Proteomes" id="UP000269221">
    <property type="component" value="Unassembled WGS sequence"/>
</dbReference>
<dbReference type="AlphaFoldDB" id="A0A3M0L1K9"/>
<feature type="region of interest" description="Disordered" evidence="1">
    <location>
        <begin position="1"/>
        <end position="48"/>
    </location>
</feature>
<dbReference type="EMBL" id="QRBI01000095">
    <property type="protein sequence ID" value="RMC19409.1"/>
    <property type="molecule type" value="Genomic_DNA"/>
</dbReference>
<comment type="caution">
    <text evidence="2">The sequence shown here is derived from an EMBL/GenBank/DDBJ whole genome shotgun (WGS) entry which is preliminary data.</text>
</comment>
<organism evidence="2 3">
    <name type="scientific">Hirundo rustica rustica</name>
    <dbReference type="NCBI Taxonomy" id="333673"/>
    <lineage>
        <taxon>Eukaryota</taxon>
        <taxon>Metazoa</taxon>
        <taxon>Chordata</taxon>
        <taxon>Craniata</taxon>
        <taxon>Vertebrata</taxon>
        <taxon>Euteleostomi</taxon>
        <taxon>Archelosauria</taxon>
        <taxon>Archosauria</taxon>
        <taxon>Dinosauria</taxon>
        <taxon>Saurischia</taxon>
        <taxon>Theropoda</taxon>
        <taxon>Coelurosauria</taxon>
        <taxon>Aves</taxon>
        <taxon>Neognathae</taxon>
        <taxon>Neoaves</taxon>
        <taxon>Telluraves</taxon>
        <taxon>Australaves</taxon>
        <taxon>Passeriformes</taxon>
        <taxon>Sylvioidea</taxon>
        <taxon>Hirundinidae</taxon>
        <taxon>Hirundo</taxon>
    </lineage>
</organism>
<name>A0A3M0L1K9_HIRRU</name>
<sequence length="93" mass="10169">MATPRSVEKEGQEVLQALSQGSSPGHGDDHGEAAVPLQPMGIHGGCRDPPAAHARVDGYLEEAMIQWETWRREMAPASRLEQPVPGRLRSMEE</sequence>
<keyword evidence="3" id="KW-1185">Reference proteome</keyword>
<proteinExistence type="predicted"/>
<evidence type="ECO:0000256" key="1">
    <source>
        <dbReference type="SAM" id="MobiDB-lite"/>
    </source>
</evidence>
<feature type="compositionally biased region" description="Basic and acidic residues" evidence="1">
    <location>
        <begin position="1"/>
        <end position="12"/>
    </location>
</feature>
<evidence type="ECO:0000313" key="2">
    <source>
        <dbReference type="EMBL" id="RMC19409.1"/>
    </source>
</evidence>
<reference evidence="2 3" key="1">
    <citation type="submission" date="2018-07" db="EMBL/GenBank/DDBJ databases">
        <title>A high quality draft genome assembly of the barn swallow (H. rustica rustica).</title>
        <authorList>
            <person name="Formenti G."/>
            <person name="Chiara M."/>
            <person name="Poveda L."/>
            <person name="Francoijs K.-J."/>
            <person name="Bonisoli-Alquati A."/>
            <person name="Canova L."/>
            <person name="Gianfranceschi L."/>
            <person name="Horner D.S."/>
            <person name="Saino N."/>
        </authorList>
    </citation>
    <scope>NUCLEOTIDE SEQUENCE [LARGE SCALE GENOMIC DNA]</scope>
    <source>
        <strain evidence="2">Chelidonia</strain>
        <tissue evidence="2">Blood</tissue>
    </source>
</reference>
<accession>A0A3M0L1K9</accession>
<evidence type="ECO:0000313" key="3">
    <source>
        <dbReference type="Proteomes" id="UP000269221"/>
    </source>
</evidence>
<gene>
    <name evidence="2" type="ORF">DUI87_04019</name>
</gene>
<protein>
    <submittedName>
        <fullName evidence="2">Uncharacterized protein</fullName>
    </submittedName>
</protein>
<dbReference type="OrthoDB" id="10535823at2759"/>